<protein>
    <submittedName>
        <fullName evidence="1">Uncharacterized protein</fullName>
    </submittedName>
</protein>
<name>A0AAE0ZI98_9GAST</name>
<keyword evidence="2" id="KW-1185">Reference proteome</keyword>
<accession>A0AAE0ZI98</accession>
<evidence type="ECO:0000313" key="2">
    <source>
        <dbReference type="Proteomes" id="UP001283361"/>
    </source>
</evidence>
<dbReference type="EMBL" id="JAWDGP010004004">
    <property type="protein sequence ID" value="KAK3768882.1"/>
    <property type="molecule type" value="Genomic_DNA"/>
</dbReference>
<comment type="caution">
    <text evidence="1">The sequence shown here is derived from an EMBL/GenBank/DDBJ whole genome shotgun (WGS) entry which is preliminary data.</text>
</comment>
<evidence type="ECO:0000313" key="1">
    <source>
        <dbReference type="EMBL" id="KAK3768882.1"/>
    </source>
</evidence>
<dbReference type="AlphaFoldDB" id="A0AAE0ZI98"/>
<gene>
    <name evidence="1" type="ORF">RRG08_039005</name>
</gene>
<sequence>MLYVLDTRLLLHQMGDMRVSVSSVATHTASVELSCSQHGRHSGTGLDPETGIRLESSECRTGWTKDIEIMSSIEHKW</sequence>
<organism evidence="1 2">
    <name type="scientific">Elysia crispata</name>
    <name type="common">lettuce slug</name>
    <dbReference type="NCBI Taxonomy" id="231223"/>
    <lineage>
        <taxon>Eukaryota</taxon>
        <taxon>Metazoa</taxon>
        <taxon>Spiralia</taxon>
        <taxon>Lophotrochozoa</taxon>
        <taxon>Mollusca</taxon>
        <taxon>Gastropoda</taxon>
        <taxon>Heterobranchia</taxon>
        <taxon>Euthyneura</taxon>
        <taxon>Panpulmonata</taxon>
        <taxon>Sacoglossa</taxon>
        <taxon>Placobranchoidea</taxon>
        <taxon>Plakobranchidae</taxon>
        <taxon>Elysia</taxon>
    </lineage>
</organism>
<reference evidence="1" key="1">
    <citation type="journal article" date="2023" name="G3 (Bethesda)">
        <title>A reference genome for the long-term kleptoplast-retaining sea slug Elysia crispata morphotype clarki.</title>
        <authorList>
            <person name="Eastman K.E."/>
            <person name="Pendleton A.L."/>
            <person name="Shaikh M.A."/>
            <person name="Suttiyut T."/>
            <person name="Ogas R."/>
            <person name="Tomko P."/>
            <person name="Gavelis G."/>
            <person name="Widhalm J.R."/>
            <person name="Wisecaver J.H."/>
        </authorList>
    </citation>
    <scope>NUCLEOTIDE SEQUENCE</scope>
    <source>
        <strain evidence="1">ECLA1</strain>
    </source>
</reference>
<dbReference type="Proteomes" id="UP001283361">
    <property type="component" value="Unassembled WGS sequence"/>
</dbReference>
<proteinExistence type="predicted"/>